<keyword evidence="4" id="KW-1185">Reference proteome</keyword>
<comment type="caution">
    <text evidence="3">The sequence shown here is derived from an EMBL/GenBank/DDBJ whole genome shotgun (WGS) entry which is preliminary data.</text>
</comment>
<name>A0AAW0YB24_CHEQU</name>
<accession>A0AAW0YB24</accession>
<organism evidence="3 4">
    <name type="scientific">Cherax quadricarinatus</name>
    <name type="common">Australian red claw crayfish</name>
    <dbReference type="NCBI Taxonomy" id="27406"/>
    <lineage>
        <taxon>Eukaryota</taxon>
        <taxon>Metazoa</taxon>
        <taxon>Ecdysozoa</taxon>
        <taxon>Arthropoda</taxon>
        <taxon>Crustacea</taxon>
        <taxon>Multicrustacea</taxon>
        <taxon>Malacostraca</taxon>
        <taxon>Eumalacostraca</taxon>
        <taxon>Eucarida</taxon>
        <taxon>Decapoda</taxon>
        <taxon>Pleocyemata</taxon>
        <taxon>Astacidea</taxon>
        <taxon>Parastacoidea</taxon>
        <taxon>Parastacidae</taxon>
        <taxon>Cherax</taxon>
    </lineage>
</organism>
<dbReference type="AlphaFoldDB" id="A0AAW0YB24"/>
<feature type="region of interest" description="Disordered" evidence="1">
    <location>
        <begin position="53"/>
        <end position="100"/>
    </location>
</feature>
<evidence type="ECO:0000313" key="3">
    <source>
        <dbReference type="EMBL" id="KAK8752600.1"/>
    </source>
</evidence>
<evidence type="ECO:0000256" key="1">
    <source>
        <dbReference type="SAM" id="MobiDB-lite"/>
    </source>
</evidence>
<reference evidence="3 4" key="1">
    <citation type="journal article" date="2024" name="BMC Genomics">
        <title>Genome assembly of redclaw crayfish (Cherax quadricarinatus) provides insights into its immune adaptation and hypoxia tolerance.</title>
        <authorList>
            <person name="Liu Z."/>
            <person name="Zheng J."/>
            <person name="Li H."/>
            <person name="Fang K."/>
            <person name="Wang S."/>
            <person name="He J."/>
            <person name="Zhou D."/>
            <person name="Weng S."/>
            <person name="Chi M."/>
            <person name="Gu Z."/>
            <person name="He J."/>
            <person name="Li F."/>
            <person name="Wang M."/>
        </authorList>
    </citation>
    <scope>NUCLEOTIDE SEQUENCE [LARGE SCALE GENOMIC DNA]</scope>
    <source>
        <strain evidence="3">ZL_2023a</strain>
    </source>
</reference>
<proteinExistence type="predicted"/>
<sequence length="100" mass="10238">MSPLKLVLVVTLAAGMASGEYVGHLGHLDHLGHFITKRAVLLDSEFVPVPPPAAAPGGGGVAVSATAGPRQPRETPYGHAPVAKSGYGRGRVGPVYTFVK</sequence>
<evidence type="ECO:0000313" key="4">
    <source>
        <dbReference type="Proteomes" id="UP001445076"/>
    </source>
</evidence>
<evidence type="ECO:0000256" key="2">
    <source>
        <dbReference type="SAM" id="SignalP"/>
    </source>
</evidence>
<dbReference type="Proteomes" id="UP001445076">
    <property type="component" value="Unassembled WGS sequence"/>
</dbReference>
<feature type="non-terminal residue" evidence="3">
    <location>
        <position position="100"/>
    </location>
</feature>
<feature type="signal peptide" evidence="2">
    <location>
        <begin position="1"/>
        <end position="19"/>
    </location>
</feature>
<gene>
    <name evidence="3" type="ORF">OTU49_006469</name>
</gene>
<feature type="chain" id="PRO_5043710292" evidence="2">
    <location>
        <begin position="20"/>
        <end position="100"/>
    </location>
</feature>
<protein>
    <submittedName>
        <fullName evidence="3">Uncharacterized protein</fullName>
    </submittedName>
</protein>
<dbReference type="EMBL" id="JARKIK010000004">
    <property type="protein sequence ID" value="KAK8752600.1"/>
    <property type="molecule type" value="Genomic_DNA"/>
</dbReference>
<keyword evidence="2" id="KW-0732">Signal</keyword>